<keyword evidence="3" id="KW-1185">Reference proteome</keyword>
<dbReference type="AlphaFoldDB" id="A0A8T1VN16"/>
<comment type="caution">
    <text evidence="2">The sequence shown here is derived from an EMBL/GenBank/DDBJ whole genome shotgun (WGS) entry which is preliminary data.</text>
</comment>
<name>A0A8T1VN16_9STRA</name>
<proteinExistence type="predicted"/>
<dbReference type="Proteomes" id="UP000694044">
    <property type="component" value="Unassembled WGS sequence"/>
</dbReference>
<evidence type="ECO:0000313" key="3">
    <source>
        <dbReference type="Proteomes" id="UP000694044"/>
    </source>
</evidence>
<evidence type="ECO:0000313" key="2">
    <source>
        <dbReference type="EMBL" id="KAG7382735.1"/>
    </source>
</evidence>
<sequence length="84" mass="8827">MGCLEPRNVTPTGGGDGIVGGVSARLLRSSGPADSSARACAVTPRRETLRPKGRKALSFAFEPPRERRRRPRTSSAICAASPPP</sequence>
<dbReference type="EMBL" id="JAGDFM010000198">
    <property type="protein sequence ID" value="KAG7382735.1"/>
    <property type="molecule type" value="Genomic_DNA"/>
</dbReference>
<feature type="region of interest" description="Disordered" evidence="1">
    <location>
        <begin position="28"/>
        <end position="84"/>
    </location>
</feature>
<organism evidence="2 3">
    <name type="scientific">Phytophthora pseudosyringae</name>
    <dbReference type="NCBI Taxonomy" id="221518"/>
    <lineage>
        <taxon>Eukaryota</taxon>
        <taxon>Sar</taxon>
        <taxon>Stramenopiles</taxon>
        <taxon>Oomycota</taxon>
        <taxon>Peronosporomycetes</taxon>
        <taxon>Peronosporales</taxon>
        <taxon>Peronosporaceae</taxon>
        <taxon>Phytophthora</taxon>
    </lineage>
</organism>
<reference evidence="2" key="1">
    <citation type="submission" date="2021-02" db="EMBL/GenBank/DDBJ databases">
        <authorList>
            <person name="Palmer J.M."/>
        </authorList>
    </citation>
    <scope>NUCLEOTIDE SEQUENCE</scope>
    <source>
        <strain evidence="2">SCRP734</strain>
    </source>
</reference>
<evidence type="ECO:0000256" key="1">
    <source>
        <dbReference type="SAM" id="MobiDB-lite"/>
    </source>
</evidence>
<accession>A0A8T1VN16</accession>
<gene>
    <name evidence="2" type="ORF">PHYPSEUDO_004371</name>
</gene>
<protein>
    <submittedName>
        <fullName evidence="2">Uncharacterized protein</fullName>
    </submittedName>
</protein>